<dbReference type="InterPro" id="IPR021133">
    <property type="entry name" value="HEAT_type_2"/>
</dbReference>
<sequence>MVYQVLVNPVPVPGLLRTLKTDTSGVDMQRAAQGLSEVLSGLGMDHLEGLLPDIIANSRSPRATPHLLKIIAPILGGLSDAEKYVHEAAMCGLDEWSLRTTPRRLLSCCCQNSKTACLTLDGAFQSSITLVDELLFKVSGISGKATEFDEEALAPEATTAGSSRRALLEVLGSERRDRILAAWYLVRQDGVVVVRQSSFQIWKALINNTPRTVKEILPELMTQIIFVISSDEFEQQETAGQTVTELCRKFGERVLGEIMPILKSKSTSPDSRTREGVSLTISQIMQNSSEGQREDHEDDVISIVRVALVDDEANVRSAAAQAIDVLQEELDAKAIDQTIPTLLEALWQPGKGSGAALQALKEVMSVRVSTVFPVLIPTLTAIPMTVFNARAWHLKLLSQATLLADD</sequence>
<evidence type="ECO:0000313" key="3">
    <source>
        <dbReference type="EMBL" id="KDR74209.1"/>
    </source>
</evidence>
<dbReference type="Proteomes" id="UP000027222">
    <property type="component" value="Unassembled WGS sequence"/>
</dbReference>
<dbReference type="AlphaFoldDB" id="A0A067T2P0"/>
<organism evidence="3 4">
    <name type="scientific">Galerina marginata (strain CBS 339.88)</name>
    <dbReference type="NCBI Taxonomy" id="685588"/>
    <lineage>
        <taxon>Eukaryota</taxon>
        <taxon>Fungi</taxon>
        <taxon>Dikarya</taxon>
        <taxon>Basidiomycota</taxon>
        <taxon>Agaricomycotina</taxon>
        <taxon>Agaricomycetes</taxon>
        <taxon>Agaricomycetidae</taxon>
        <taxon>Agaricales</taxon>
        <taxon>Agaricineae</taxon>
        <taxon>Strophariaceae</taxon>
        <taxon>Galerina</taxon>
    </lineage>
</organism>
<dbReference type="PROSITE" id="PS50077">
    <property type="entry name" value="HEAT_REPEAT"/>
    <property type="match status" value="1"/>
</dbReference>
<dbReference type="GO" id="GO:0034198">
    <property type="term" value="P:cellular response to amino acid starvation"/>
    <property type="evidence" value="ECO:0007669"/>
    <property type="project" value="TreeGrafter"/>
</dbReference>
<dbReference type="PANTHER" id="PTHR23346">
    <property type="entry name" value="TRANSLATIONAL ACTIVATOR GCN1-RELATED"/>
    <property type="match status" value="1"/>
</dbReference>
<dbReference type="InterPro" id="IPR016024">
    <property type="entry name" value="ARM-type_fold"/>
</dbReference>
<evidence type="ECO:0000256" key="2">
    <source>
        <dbReference type="PROSITE-ProRule" id="PRU00103"/>
    </source>
</evidence>
<dbReference type="InterPro" id="IPR011989">
    <property type="entry name" value="ARM-like"/>
</dbReference>
<dbReference type="GO" id="GO:0005829">
    <property type="term" value="C:cytosol"/>
    <property type="evidence" value="ECO:0007669"/>
    <property type="project" value="TreeGrafter"/>
</dbReference>
<reference evidence="4" key="1">
    <citation type="journal article" date="2014" name="Proc. Natl. Acad. Sci. U.S.A.">
        <title>Extensive sampling of basidiomycete genomes demonstrates inadequacy of the white-rot/brown-rot paradigm for wood decay fungi.</title>
        <authorList>
            <person name="Riley R."/>
            <person name="Salamov A.A."/>
            <person name="Brown D.W."/>
            <person name="Nagy L.G."/>
            <person name="Floudas D."/>
            <person name="Held B.W."/>
            <person name="Levasseur A."/>
            <person name="Lombard V."/>
            <person name="Morin E."/>
            <person name="Otillar R."/>
            <person name="Lindquist E.A."/>
            <person name="Sun H."/>
            <person name="LaButti K.M."/>
            <person name="Schmutz J."/>
            <person name="Jabbour D."/>
            <person name="Luo H."/>
            <person name="Baker S.E."/>
            <person name="Pisabarro A.G."/>
            <person name="Walton J.D."/>
            <person name="Blanchette R.A."/>
            <person name="Henrissat B."/>
            <person name="Martin F."/>
            <person name="Cullen D."/>
            <person name="Hibbett D.S."/>
            <person name="Grigoriev I.V."/>
        </authorList>
    </citation>
    <scope>NUCLEOTIDE SEQUENCE [LARGE SCALE GENOMIC DNA]</scope>
    <source>
        <strain evidence="4">CBS 339.88</strain>
    </source>
</reference>
<keyword evidence="1" id="KW-0677">Repeat</keyword>
<keyword evidence="4" id="KW-1185">Reference proteome</keyword>
<gene>
    <name evidence="3" type="ORF">GALMADRAFT_141289</name>
</gene>
<evidence type="ECO:0000313" key="4">
    <source>
        <dbReference type="Proteomes" id="UP000027222"/>
    </source>
</evidence>
<accession>A0A067T2P0</accession>
<protein>
    <submittedName>
        <fullName evidence="3">Uncharacterized protein</fullName>
    </submittedName>
</protein>
<dbReference type="GO" id="GO:0006417">
    <property type="term" value="P:regulation of translation"/>
    <property type="evidence" value="ECO:0007669"/>
    <property type="project" value="TreeGrafter"/>
</dbReference>
<dbReference type="SUPFAM" id="SSF48371">
    <property type="entry name" value="ARM repeat"/>
    <property type="match status" value="1"/>
</dbReference>
<dbReference type="GO" id="GO:0019887">
    <property type="term" value="F:protein kinase regulator activity"/>
    <property type="evidence" value="ECO:0007669"/>
    <property type="project" value="TreeGrafter"/>
</dbReference>
<dbReference type="Gene3D" id="1.25.10.10">
    <property type="entry name" value="Leucine-rich Repeat Variant"/>
    <property type="match status" value="2"/>
</dbReference>
<dbReference type="HOGENOM" id="CLU_678005_0_0_1"/>
<name>A0A067T2P0_GALM3</name>
<dbReference type="STRING" id="685588.A0A067T2P0"/>
<dbReference type="EMBL" id="KL142383">
    <property type="protein sequence ID" value="KDR74209.1"/>
    <property type="molecule type" value="Genomic_DNA"/>
</dbReference>
<dbReference type="PANTHER" id="PTHR23346:SF7">
    <property type="entry name" value="STALLED RIBOSOME SENSOR GCN1"/>
    <property type="match status" value="1"/>
</dbReference>
<evidence type="ECO:0000256" key="1">
    <source>
        <dbReference type="ARBA" id="ARBA00022737"/>
    </source>
</evidence>
<proteinExistence type="predicted"/>
<feature type="repeat" description="HEAT" evidence="2">
    <location>
        <begin position="300"/>
        <end position="338"/>
    </location>
</feature>
<dbReference type="OrthoDB" id="3063337at2759"/>